<comment type="pathway">
    <text evidence="2">Alkene biosynthesis; ethylene biosynthesis via 2-oxoglutarate.</text>
</comment>
<evidence type="ECO:0000256" key="11">
    <source>
        <dbReference type="RuleBase" id="RU003682"/>
    </source>
</evidence>
<evidence type="ECO:0000256" key="5">
    <source>
        <dbReference type="ARBA" id="ARBA00019045"/>
    </source>
</evidence>
<comment type="catalytic activity">
    <reaction evidence="10">
        <text>L-arginine + 2-oxoglutarate + O2 = guanidine + L-glutamate 5-semialdehyde + succinate + CO2</text>
        <dbReference type="Rhea" id="RHEA:31535"/>
        <dbReference type="ChEBI" id="CHEBI:15379"/>
        <dbReference type="ChEBI" id="CHEBI:16526"/>
        <dbReference type="ChEBI" id="CHEBI:16810"/>
        <dbReference type="ChEBI" id="CHEBI:30031"/>
        <dbReference type="ChEBI" id="CHEBI:30087"/>
        <dbReference type="ChEBI" id="CHEBI:32682"/>
        <dbReference type="ChEBI" id="CHEBI:58066"/>
        <dbReference type="EC" id="1.14.20.7"/>
    </reaction>
</comment>
<comment type="similarity">
    <text evidence="11">Belongs to the iron/ascorbate-dependent oxidoreductase family.</text>
</comment>
<evidence type="ECO:0000256" key="2">
    <source>
        <dbReference type="ARBA" id="ARBA00004767"/>
    </source>
</evidence>
<evidence type="ECO:0000256" key="7">
    <source>
        <dbReference type="ARBA" id="ARBA00031011"/>
    </source>
</evidence>
<dbReference type="PANTHER" id="PTHR47990">
    <property type="entry name" value="2-OXOGLUTARATE (2OG) AND FE(II)-DEPENDENT OXYGENASE SUPERFAMILY PROTEIN-RELATED"/>
    <property type="match status" value="1"/>
</dbReference>
<dbReference type="EMBL" id="VRZA01000002">
    <property type="protein sequence ID" value="TXS95330.1"/>
    <property type="molecule type" value="Genomic_DNA"/>
</dbReference>
<keyword evidence="6" id="KW-0266">Ethylene biosynthesis</keyword>
<dbReference type="Pfam" id="PF14226">
    <property type="entry name" value="DIOX_N"/>
    <property type="match status" value="1"/>
</dbReference>
<accession>A0A5C9A6D8</accession>
<protein>
    <recommendedName>
        <fullName evidence="5">2-oxoglutarate-dependent ethylene/succinate-forming enzyme</fullName>
        <ecNumber evidence="4">1.13.12.19</ecNumber>
        <ecNumber evidence="3">1.14.20.7</ecNumber>
    </recommendedName>
    <alternativeName>
        <fullName evidence="7">2-oxoglutarate dioxygenase (ethylene-forming)</fullName>
    </alternativeName>
    <alternativeName>
        <fullName evidence="8">2-oxoglutarate/L-arginine monooxygenase/decarboxylase (succinate-forming)</fullName>
    </alternativeName>
</protein>
<proteinExistence type="inferred from homology"/>
<dbReference type="GO" id="GO:0046872">
    <property type="term" value="F:metal ion binding"/>
    <property type="evidence" value="ECO:0007669"/>
    <property type="project" value="UniProtKB-KW"/>
</dbReference>
<keyword evidence="11" id="KW-0560">Oxidoreductase</keyword>
<evidence type="ECO:0000256" key="4">
    <source>
        <dbReference type="ARBA" id="ARBA00012531"/>
    </source>
</evidence>
<evidence type="ECO:0000259" key="12">
    <source>
        <dbReference type="PROSITE" id="PS51471"/>
    </source>
</evidence>
<dbReference type="InterPro" id="IPR044861">
    <property type="entry name" value="IPNS-like_FE2OG_OXY"/>
</dbReference>
<name>A0A5C9A6D8_9GAMM</name>
<dbReference type="RefSeq" id="WP_148067241.1">
    <property type="nucleotide sequence ID" value="NZ_VRZA01000002.1"/>
</dbReference>
<keyword evidence="14" id="KW-1185">Reference proteome</keyword>
<evidence type="ECO:0000256" key="9">
    <source>
        <dbReference type="ARBA" id="ARBA00047725"/>
    </source>
</evidence>
<dbReference type="PROSITE" id="PS51471">
    <property type="entry name" value="FE2OG_OXY"/>
    <property type="match status" value="1"/>
</dbReference>
<dbReference type="InterPro" id="IPR027443">
    <property type="entry name" value="IPNS-like_sf"/>
</dbReference>
<keyword evidence="11" id="KW-0479">Metal-binding</keyword>
<evidence type="ECO:0000256" key="6">
    <source>
        <dbReference type="ARBA" id="ARBA00022666"/>
    </source>
</evidence>
<dbReference type="EC" id="1.13.12.19" evidence="4"/>
<dbReference type="InterPro" id="IPR005123">
    <property type="entry name" value="Oxoglu/Fe-dep_dioxygenase_dom"/>
</dbReference>
<comment type="caution">
    <text evidence="13">The sequence shown here is derived from an EMBL/GenBank/DDBJ whole genome shotgun (WGS) entry which is preliminary data.</text>
</comment>
<evidence type="ECO:0000256" key="8">
    <source>
        <dbReference type="ARBA" id="ARBA00031282"/>
    </source>
</evidence>
<evidence type="ECO:0000313" key="14">
    <source>
        <dbReference type="Proteomes" id="UP000321039"/>
    </source>
</evidence>
<reference evidence="13 14" key="1">
    <citation type="submission" date="2019-08" db="EMBL/GenBank/DDBJ databases">
        <title>Parahaliea maris sp. nov., isolated from the surface seawater.</title>
        <authorList>
            <person name="Liu Y."/>
        </authorList>
    </citation>
    <scope>NUCLEOTIDE SEQUENCE [LARGE SCALE GENOMIC DNA]</scope>
    <source>
        <strain evidence="13 14">HSLHS9</strain>
    </source>
</reference>
<sequence>MDIPVVDFSTYDPASAGAIEALARQVKAALGETGFMTVINSGVDEAAISGVFARSSAFFRRDSAFKERFLYRDAGENFGYQGLGMESLEPGKPGDLKESFTLRLNKNAPFADERWPSAEFRDTVTAFYGECTAAANRMLHVMASAFALAPDYFSSTVGGENVALRLLRYPGGQAVEEGGEQYGAGAHTDYGILTLLFQRDVGGLEVQDQQGNWQAVPCVPGAVVINTGDLMEHWTNGRFRSTLHRVRPMTTSRERYSVAFFVDPDSATLVDALPACVDAANPLRYAPITAGEHIRRKLERTHNH</sequence>
<keyword evidence="11" id="KW-0408">Iron</keyword>
<gene>
    <name evidence="13" type="ORF">FV139_05380</name>
</gene>
<dbReference type="SUPFAM" id="SSF51197">
    <property type="entry name" value="Clavaminate synthase-like"/>
    <property type="match status" value="1"/>
</dbReference>
<evidence type="ECO:0000256" key="1">
    <source>
        <dbReference type="ARBA" id="ARBA00001954"/>
    </source>
</evidence>
<dbReference type="Pfam" id="PF03171">
    <property type="entry name" value="2OG-FeII_Oxy"/>
    <property type="match status" value="1"/>
</dbReference>
<evidence type="ECO:0000256" key="10">
    <source>
        <dbReference type="ARBA" id="ARBA00049359"/>
    </source>
</evidence>
<dbReference type="Proteomes" id="UP000321039">
    <property type="component" value="Unassembled WGS sequence"/>
</dbReference>
<evidence type="ECO:0000313" key="13">
    <source>
        <dbReference type="EMBL" id="TXS95330.1"/>
    </source>
</evidence>
<evidence type="ECO:0000256" key="3">
    <source>
        <dbReference type="ARBA" id="ARBA00012293"/>
    </source>
</evidence>
<comment type="cofactor">
    <cofactor evidence="1">
        <name>Fe(2+)</name>
        <dbReference type="ChEBI" id="CHEBI:29033"/>
    </cofactor>
</comment>
<dbReference type="GO" id="GO:0009693">
    <property type="term" value="P:ethylene biosynthetic process"/>
    <property type="evidence" value="ECO:0007669"/>
    <property type="project" value="UniProtKB-KW"/>
</dbReference>
<dbReference type="InterPro" id="IPR026992">
    <property type="entry name" value="DIOX_N"/>
</dbReference>
<feature type="domain" description="Fe2OG dioxygenase" evidence="12">
    <location>
        <begin position="159"/>
        <end position="264"/>
    </location>
</feature>
<dbReference type="GO" id="GO:0102276">
    <property type="term" value="F:2-oxoglutarate oxygenase/decarboxylase (ethylene-forming) activity"/>
    <property type="evidence" value="ECO:0007669"/>
    <property type="project" value="UniProtKB-EC"/>
</dbReference>
<organism evidence="13 14">
    <name type="scientific">Parahaliea maris</name>
    <dbReference type="NCBI Taxonomy" id="2716870"/>
    <lineage>
        <taxon>Bacteria</taxon>
        <taxon>Pseudomonadati</taxon>
        <taxon>Pseudomonadota</taxon>
        <taxon>Gammaproteobacteria</taxon>
        <taxon>Cellvibrionales</taxon>
        <taxon>Halieaceae</taxon>
        <taxon>Parahaliea</taxon>
    </lineage>
</organism>
<dbReference type="Gene3D" id="2.60.120.330">
    <property type="entry name" value="B-lactam Antibiotic, Isopenicillin N Synthase, Chain"/>
    <property type="match status" value="1"/>
</dbReference>
<dbReference type="AlphaFoldDB" id="A0A5C9A6D8"/>
<dbReference type="InterPro" id="IPR050231">
    <property type="entry name" value="Iron_ascorbate_oxido_reductase"/>
</dbReference>
<dbReference type="EC" id="1.14.20.7" evidence="3"/>
<comment type="catalytic activity">
    <reaction evidence="9">
        <text>2-oxoglutarate + O2 + 2 H(+) = ethene + 3 CO2 + H2O</text>
        <dbReference type="Rhea" id="RHEA:31523"/>
        <dbReference type="ChEBI" id="CHEBI:15377"/>
        <dbReference type="ChEBI" id="CHEBI:15378"/>
        <dbReference type="ChEBI" id="CHEBI:15379"/>
        <dbReference type="ChEBI" id="CHEBI:16526"/>
        <dbReference type="ChEBI" id="CHEBI:16810"/>
        <dbReference type="ChEBI" id="CHEBI:18153"/>
        <dbReference type="EC" id="1.13.12.19"/>
    </reaction>
</comment>